<dbReference type="Pfam" id="PF04203">
    <property type="entry name" value="Sortase"/>
    <property type="match status" value="1"/>
</dbReference>
<dbReference type="InterPro" id="IPR009835">
    <property type="entry name" value="SrtB"/>
</dbReference>
<evidence type="ECO:0000256" key="1">
    <source>
        <dbReference type="ARBA" id="ARBA00022801"/>
    </source>
</evidence>
<feature type="active site" description="Proton donor/acceptor" evidence="2">
    <location>
        <position position="140"/>
    </location>
</feature>
<dbReference type="STRING" id="411471.SUBVAR_04210"/>
<dbReference type="InterPro" id="IPR005754">
    <property type="entry name" value="Sortase"/>
</dbReference>
<reference evidence="4" key="1">
    <citation type="submission" date="2009-12" db="EMBL/GenBank/DDBJ databases">
        <authorList>
            <person name="Weinstock G."/>
            <person name="Sodergren E."/>
            <person name="Clifton S."/>
            <person name="Fulton L."/>
            <person name="Fulton B."/>
            <person name="Courtney L."/>
            <person name="Fronick C."/>
            <person name="Harrison M."/>
            <person name="Strong C."/>
            <person name="Farmer C."/>
            <person name="Delahaunty K."/>
            <person name="Markovic C."/>
            <person name="Hall O."/>
            <person name="Minx P."/>
            <person name="Tomlinson C."/>
            <person name="Mitreva M."/>
            <person name="Nelson J."/>
            <person name="Hou S."/>
            <person name="Wollam A."/>
            <person name="Pepin K.H."/>
            <person name="Johnson M."/>
            <person name="Bhonagiri V."/>
            <person name="Nash W.E."/>
            <person name="Warren W."/>
            <person name="Chinwalla A."/>
            <person name="Mardis E.R."/>
            <person name="Wilson R.K."/>
        </authorList>
    </citation>
    <scope>NUCLEOTIDE SEQUENCE [LARGE SCALE GENOMIC DNA]</scope>
    <source>
        <strain evidence="4">DSM 15176</strain>
    </source>
</reference>
<dbReference type="SUPFAM" id="SSF63817">
    <property type="entry name" value="Sortase"/>
    <property type="match status" value="1"/>
</dbReference>
<feature type="transmembrane region" description="Helical" evidence="3">
    <location>
        <begin position="18"/>
        <end position="38"/>
    </location>
</feature>
<sequence length="252" mass="27774">MKSFRGDSRLIKPPARGWLVLSLLLLLAGVGFLGLFGYEQYGYLKSGRYYQQLQQTVRTGQAAEESGSKIDFAALQAINGDTAAWLEMPGLELELPVVQAKDNQTWLHQGFDGQPSPEGCLFFGVSGGEEPDLYRVIYGHNLHTGSMFSGLTRYGEEAFFQANPTFTLCTPQGDQTWRIFSCHDATDTEELYRTGRTSGEEYDAFVAELKAASLYDTGTEVPQGAQVLTLSTCATSYGSGLQRFVVHAFRES</sequence>
<comment type="caution">
    <text evidence="4">The sequence shown here is derived from an EMBL/GenBank/DDBJ whole genome shotgun (WGS) entry which is preliminary data.</text>
</comment>
<keyword evidence="1" id="KW-0378">Hydrolase</keyword>
<feature type="active site" description="Acyl-thioester intermediate" evidence="2">
    <location>
        <position position="233"/>
    </location>
</feature>
<keyword evidence="3" id="KW-1133">Transmembrane helix</keyword>
<protein>
    <submittedName>
        <fullName evidence="4">Sortase, SrtB family</fullName>
    </submittedName>
</protein>
<dbReference type="RefSeq" id="WP_007045657.1">
    <property type="nucleotide sequence ID" value="NZ_GG704769.1"/>
</dbReference>
<name>D1PIP5_9FIRM</name>
<proteinExistence type="predicted"/>
<dbReference type="Proteomes" id="UP000003438">
    <property type="component" value="Unassembled WGS sequence"/>
</dbReference>
<keyword evidence="5" id="KW-1185">Reference proteome</keyword>
<evidence type="ECO:0000256" key="2">
    <source>
        <dbReference type="PIRSR" id="PIRSR605754-1"/>
    </source>
</evidence>
<keyword evidence="3" id="KW-0812">Transmembrane</keyword>
<organism evidence="4 5">
    <name type="scientific">Subdoligranulum variabile DSM 15176</name>
    <dbReference type="NCBI Taxonomy" id="411471"/>
    <lineage>
        <taxon>Bacteria</taxon>
        <taxon>Bacillati</taxon>
        <taxon>Bacillota</taxon>
        <taxon>Clostridia</taxon>
        <taxon>Eubacteriales</taxon>
        <taxon>Oscillospiraceae</taxon>
        <taxon>Subdoligranulum</taxon>
    </lineage>
</organism>
<gene>
    <name evidence="4" type="ORF">SUBVAR_04210</name>
</gene>
<dbReference type="HOGENOM" id="CLU_034078_3_1_9"/>
<evidence type="ECO:0000313" key="4">
    <source>
        <dbReference type="EMBL" id="EFB77404.1"/>
    </source>
</evidence>
<dbReference type="GO" id="GO:0016787">
    <property type="term" value="F:hydrolase activity"/>
    <property type="evidence" value="ECO:0007669"/>
    <property type="project" value="UniProtKB-KW"/>
</dbReference>
<evidence type="ECO:0000256" key="3">
    <source>
        <dbReference type="SAM" id="Phobius"/>
    </source>
</evidence>
<dbReference type="eggNOG" id="COG4509">
    <property type="taxonomic scope" value="Bacteria"/>
</dbReference>
<dbReference type="EMBL" id="ACBY02000011">
    <property type="protein sequence ID" value="EFB77404.1"/>
    <property type="molecule type" value="Genomic_DNA"/>
</dbReference>
<dbReference type="Gene3D" id="2.40.260.10">
    <property type="entry name" value="Sortase"/>
    <property type="match status" value="1"/>
</dbReference>
<dbReference type="CDD" id="cd05826">
    <property type="entry name" value="Sortase_B"/>
    <property type="match status" value="1"/>
</dbReference>
<dbReference type="OrthoDB" id="9806013at2"/>
<keyword evidence="3" id="KW-0472">Membrane</keyword>
<accession>D1PIP5</accession>
<dbReference type="AlphaFoldDB" id="D1PIP5"/>
<evidence type="ECO:0000313" key="5">
    <source>
        <dbReference type="Proteomes" id="UP000003438"/>
    </source>
</evidence>
<dbReference type="InterPro" id="IPR023365">
    <property type="entry name" value="Sortase_dom-sf"/>
</dbReference>